<sequence length="284" mass="32227">MADGQLVCQVRTKFDRKQIDLVWLLSLKEELGFGLRDYYYYKKRIGNAIASVLPIDSTKDVECLLENMKSSEERKLRLIISKQEVVGATKITPLKRPRVNESDDDSSNDHDVDEYKDWLDAQDPECVAYNRGQPKPTEVREESNGSSNTPPQQWPTNARKPKKTKGCGKKVGRRCLKGLAAVAKRLKSGLENKLKIKFSEKLGGPCGDNRRTFVDDVVLYTKQKAPIIGVRNWKDVCSSVKEDITESVMLSLVGVHVRTHMNIRLAHVLVDDYVSQVMDMEMLN</sequence>
<feature type="compositionally biased region" description="Basic residues" evidence="1">
    <location>
        <begin position="159"/>
        <end position="169"/>
    </location>
</feature>
<proteinExistence type="predicted"/>
<dbReference type="AlphaFoldDB" id="A0A4U6UHS8"/>
<keyword evidence="3" id="KW-1185">Reference proteome</keyword>
<dbReference type="EMBL" id="CM016556">
    <property type="protein sequence ID" value="TKW14535.1"/>
    <property type="molecule type" value="Genomic_DNA"/>
</dbReference>
<dbReference type="Gramene" id="TKW14535">
    <property type="protein sequence ID" value="TKW14535"/>
    <property type="gene ID" value="SEVIR_5G174900v2"/>
</dbReference>
<gene>
    <name evidence="2" type="ORF">SEVIR_5G174900v2</name>
</gene>
<organism evidence="2 3">
    <name type="scientific">Setaria viridis</name>
    <name type="common">Green bristlegrass</name>
    <name type="synonym">Setaria italica subsp. viridis</name>
    <dbReference type="NCBI Taxonomy" id="4556"/>
    <lineage>
        <taxon>Eukaryota</taxon>
        <taxon>Viridiplantae</taxon>
        <taxon>Streptophyta</taxon>
        <taxon>Embryophyta</taxon>
        <taxon>Tracheophyta</taxon>
        <taxon>Spermatophyta</taxon>
        <taxon>Magnoliopsida</taxon>
        <taxon>Liliopsida</taxon>
        <taxon>Poales</taxon>
        <taxon>Poaceae</taxon>
        <taxon>PACMAD clade</taxon>
        <taxon>Panicoideae</taxon>
        <taxon>Panicodae</taxon>
        <taxon>Paniceae</taxon>
        <taxon>Cenchrinae</taxon>
        <taxon>Setaria</taxon>
    </lineage>
</organism>
<reference evidence="2" key="1">
    <citation type="submission" date="2019-03" db="EMBL/GenBank/DDBJ databases">
        <title>WGS assembly of Setaria viridis.</title>
        <authorList>
            <person name="Huang P."/>
            <person name="Jenkins J."/>
            <person name="Grimwood J."/>
            <person name="Barry K."/>
            <person name="Healey A."/>
            <person name="Mamidi S."/>
            <person name="Sreedasyam A."/>
            <person name="Shu S."/>
            <person name="Feldman M."/>
            <person name="Wu J."/>
            <person name="Yu Y."/>
            <person name="Chen C."/>
            <person name="Johnson J."/>
            <person name="Rokhsar D."/>
            <person name="Baxter I."/>
            <person name="Schmutz J."/>
            <person name="Brutnell T."/>
            <person name="Kellogg E."/>
        </authorList>
    </citation>
    <scope>NUCLEOTIDE SEQUENCE [LARGE SCALE GENOMIC DNA]</scope>
</reference>
<dbReference type="Proteomes" id="UP000298652">
    <property type="component" value="Chromosome 5"/>
</dbReference>
<name>A0A4U6UHS8_SETVI</name>
<accession>A0A4U6UHS8</accession>
<evidence type="ECO:0000313" key="3">
    <source>
        <dbReference type="Proteomes" id="UP000298652"/>
    </source>
</evidence>
<evidence type="ECO:0000256" key="1">
    <source>
        <dbReference type="SAM" id="MobiDB-lite"/>
    </source>
</evidence>
<feature type="region of interest" description="Disordered" evidence="1">
    <location>
        <begin position="127"/>
        <end position="169"/>
    </location>
</feature>
<feature type="compositionally biased region" description="Polar residues" evidence="1">
    <location>
        <begin position="144"/>
        <end position="156"/>
    </location>
</feature>
<protein>
    <submittedName>
        <fullName evidence="2">Uncharacterized protein</fullName>
    </submittedName>
</protein>
<evidence type="ECO:0000313" key="2">
    <source>
        <dbReference type="EMBL" id="TKW14535.1"/>
    </source>
</evidence>